<dbReference type="EMBL" id="MCFA01000101">
    <property type="protein sequence ID" value="ORY08472.1"/>
    <property type="molecule type" value="Genomic_DNA"/>
</dbReference>
<dbReference type="Proteomes" id="UP000193144">
    <property type="component" value="Unassembled WGS sequence"/>
</dbReference>
<dbReference type="STRING" id="1231657.A0A1Y1ZDV8"/>
<dbReference type="AlphaFoldDB" id="A0A1Y1ZDV8"/>
<gene>
    <name evidence="1" type="ORF">BCR34DRAFT_569889</name>
</gene>
<keyword evidence="2" id="KW-1185">Reference proteome</keyword>
<dbReference type="OrthoDB" id="4757095at2759"/>
<protein>
    <submittedName>
        <fullName evidence="1">Uncharacterized protein</fullName>
    </submittedName>
</protein>
<comment type="caution">
    <text evidence="1">The sequence shown here is derived from an EMBL/GenBank/DDBJ whole genome shotgun (WGS) entry which is preliminary data.</text>
</comment>
<proteinExistence type="predicted"/>
<name>A0A1Y1ZDV8_9PLEO</name>
<evidence type="ECO:0000313" key="2">
    <source>
        <dbReference type="Proteomes" id="UP000193144"/>
    </source>
</evidence>
<reference evidence="1 2" key="1">
    <citation type="submission" date="2016-07" db="EMBL/GenBank/DDBJ databases">
        <title>Pervasive Adenine N6-methylation of Active Genes in Fungi.</title>
        <authorList>
            <consortium name="DOE Joint Genome Institute"/>
            <person name="Mondo S.J."/>
            <person name="Dannebaum R.O."/>
            <person name="Kuo R.C."/>
            <person name="Labutti K."/>
            <person name="Haridas S."/>
            <person name="Kuo A."/>
            <person name="Salamov A."/>
            <person name="Ahrendt S.R."/>
            <person name="Lipzen A."/>
            <person name="Sullivan W."/>
            <person name="Andreopoulos W.B."/>
            <person name="Clum A."/>
            <person name="Lindquist E."/>
            <person name="Daum C."/>
            <person name="Ramamoorthy G.K."/>
            <person name="Gryganskyi A."/>
            <person name="Culley D."/>
            <person name="Magnuson J.K."/>
            <person name="James T.Y."/>
            <person name="O'Malley M.A."/>
            <person name="Stajich J.E."/>
            <person name="Spatafora J.W."/>
            <person name="Visel A."/>
            <person name="Grigoriev I.V."/>
        </authorList>
    </citation>
    <scope>NUCLEOTIDE SEQUENCE [LARGE SCALE GENOMIC DNA]</scope>
    <source>
        <strain evidence="1 2">CBS 115471</strain>
    </source>
</reference>
<accession>A0A1Y1ZDV8</accession>
<sequence>MFIDYAEWMAEISALHINNINTLKFVISQFVALCPGPDPTFSLCRRVLQTLRELDISLRLPILSYTSTFDQNPELKKFLSSASQSSADILDATSTKIPPAVQHLGKLRRLRIWLDHIEAYCGWTVINERAALAPLEPLGDIPNLCVSVNLPKLHPRRDSAEMHFTENSPPSKLAIIRRYRQRYHCVTLRDGRHMVERRADFPQLSWLTAYNECSESDLAELGLLKSDIGTVEEIEEMERTAWQRGVNLSQVYRDLNPFCESCLP</sequence>
<organism evidence="1 2">
    <name type="scientific">Clohesyomyces aquaticus</name>
    <dbReference type="NCBI Taxonomy" id="1231657"/>
    <lineage>
        <taxon>Eukaryota</taxon>
        <taxon>Fungi</taxon>
        <taxon>Dikarya</taxon>
        <taxon>Ascomycota</taxon>
        <taxon>Pezizomycotina</taxon>
        <taxon>Dothideomycetes</taxon>
        <taxon>Pleosporomycetidae</taxon>
        <taxon>Pleosporales</taxon>
        <taxon>Lindgomycetaceae</taxon>
        <taxon>Clohesyomyces</taxon>
    </lineage>
</organism>
<evidence type="ECO:0000313" key="1">
    <source>
        <dbReference type="EMBL" id="ORY08472.1"/>
    </source>
</evidence>